<keyword evidence="1" id="KW-0812">Transmembrane</keyword>
<reference evidence="2 3" key="1">
    <citation type="submission" date="2017-12" db="EMBL/GenBank/DDBJ databases">
        <title>Genomic Encyclopedia of Type Strains, Phase III (KMG-III): the genomes of soil and plant-associated and newly described type strains.</title>
        <authorList>
            <person name="Whitman W."/>
        </authorList>
    </citation>
    <scope>NUCLEOTIDE SEQUENCE [LARGE SCALE GENOMIC DNA]</scope>
    <source>
        <strain evidence="2 3">LP43</strain>
    </source>
</reference>
<protein>
    <submittedName>
        <fullName evidence="2">Uncharacterized protein</fullName>
    </submittedName>
</protein>
<keyword evidence="1" id="KW-1133">Transmembrane helix</keyword>
<comment type="caution">
    <text evidence="2">The sequence shown here is derived from an EMBL/GenBank/DDBJ whole genome shotgun (WGS) entry which is preliminary data.</text>
</comment>
<feature type="transmembrane region" description="Helical" evidence="1">
    <location>
        <begin position="47"/>
        <end position="68"/>
    </location>
</feature>
<name>A0A2N3V2T5_9BACT</name>
<evidence type="ECO:0000313" key="3">
    <source>
        <dbReference type="Proteomes" id="UP000233782"/>
    </source>
</evidence>
<organism evidence="2 3">
    <name type="scientific">Pontibacter ramchanderi</name>
    <dbReference type="NCBI Taxonomy" id="1179743"/>
    <lineage>
        <taxon>Bacteria</taxon>
        <taxon>Pseudomonadati</taxon>
        <taxon>Bacteroidota</taxon>
        <taxon>Cytophagia</taxon>
        <taxon>Cytophagales</taxon>
        <taxon>Hymenobacteraceae</taxon>
        <taxon>Pontibacter</taxon>
    </lineage>
</organism>
<dbReference type="RefSeq" id="WP_101443132.1">
    <property type="nucleotide sequence ID" value="NZ_PJMU01000001.1"/>
</dbReference>
<dbReference type="AlphaFoldDB" id="A0A2N3V2T5"/>
<dbReference type="Proteomes" id="UP000233782">
    <property type="component" value="Unassembled WGS sequence"/>
</dbReference>
<evidence type="ECO:0000256" key="1">
    <source>
        <dbReference type="SAM" id="Phobius"/>
    </source>
</evidence>
<gene>
    <name evidence="2" type="ORF">BD749_0893</name>
</gene>
<dbReference type="OrthoDB" id="10010308at2"/>
<dbReference type="EMBL" id="PJMU01000001">
    <property type="protein sequence ID" value="PKV75945.1"/>
    <property type="molecule type" value="Genomic_DNA"/>
</dbReference>
<keyword evidence="1" id="KW-0472">Membrane</keyword>
<accession>A0A2N3V2T5</accession>
<evidence type="ECO:0000313" key="2">
    <source>
        <dbReference type="EMBL" id="PKV75945.1"/>
    </source>
</evidence>
<keyword evidence="3" id="KW-1185">Reference proteome</keyword>
<feature type="transmembrane region" description="Helical" evidence="1">
    <location>
        <begin position="7"/>
        <end position="27"/>
    </location>
</feature>
<sequence length="82" mass="9508">MKIYKALFWIALIVGITIFSIGAYLKFTNQASNGLTAGRFGDIHHERITGFSGMFLGVMFIVLSIWTYRMYKEEKEKFDKMD</sequence>
<proteinExistence type="predicted"/>